<comment type="caution">
    <text evidence="9">The sequence shown here is derived from an EMBL/GenBank/DDBJ whole genome shotgun (WGS) entry which is preliminary data.</text>
</comment>
<accession>A0A935TCB4</accession>
<comment type="similarity">
    <text evidence="2">Belongs to the OmpP1/FadL family.</text>
</comment>
<keyword evidence="3" id="KW-1134">Transmembrane beta strand</keyword>
<evidence type="ECO:0000256" key="1">
    <source>
        <dbReference type="ARBA" id="ARBA00004571"/>
    </source>
</evidence>
<organism evidence="9 10">
    <name type="scientific">Candidatus Accumulibacter affinis</name>
    <dbReference type="NCBI Taxonomy" id="2954384"/>
    <lineage>
        <taxon>Bacteria</taxon>
        <taxon>Pseudomonadati</taxon>
        <taxon>Pseudomonadota</taxon>
        <taxon>Betaproteobacteria</taxon>
        <taxon>Candidatus Accumulibacter</taxon>
    </lineage>
</organism>
<evidence type="ECO:0000256" key="3">
    <source>
        <dbReference type="ARBA" id="ARBA00022452"/>
    </source>
</evidence>
<dbReference type="PANTHER" id="PTHR35093:SF8">
    <property type="entry name" value="OUTER MEMBRANE PROTEIN NMB0088-RELATED"/>
    <property type="match status" value="1"/>
</dbReference>
<dbReference type="Gene3D" id="2.40.160.60">
    <property type="entry name" value="Outer membrane protein transport protein (OMPP1/FadL/TodX)"/>
    <property type="match status" value="1"/>
</dbReference>
<gene>
    <name evidence="9" type="ORF">IPK02_19360</name>
</gene>
<dbReference type="SUPFAM" id="SSF56935">
    <property type="entry name" value="Porins"/>
    <property type="match status" value="1"/>
</dbReference>
<name>A0A935TCB4_9PROT</name>
<dbReference type="Proteomes" id="UP000706151">
    <property type="component" value="Unassembled WGS sequence"/>
</dbReference>
<protein>
    <submittedName>
        <fullName evidence="9">Outer membrane protein transport protein</fullName>
    </submittedName>
</protein>
<evidence type="ECO:0000256" key="5">
    <source>
        <dbReference type="ARBA" id="ARBA00022729"/>
    </source>
</evidence>
<feature type="signal peptide" evidence="8">
    <location>
        <begin position="1"/>
        <end position="24"/>
    </location>
</feature>
<dbReference type="AlphaFoldDB" id="A0A935TCB4"/>
<comment type="subcellular location">
    <subcellularLocation>
        <location evidence="1">Cell outer membrane</location>
        <topology evidence="1">Multi-pass membrane protein</topology>
    </subcellularLocation>
</comment>
<dbReference type="InterPro" id="IPR005017">
    <property type="entry name" value="OMPP1/FadL/TodX"/>
</dbReference>
<keyword evidence="7" id="KW-0998">Cell outer membrane</keyword>
<keyword evidence="5 8" id="KW-0732">Signal</keyword>
<keyword evidence="4" id="KW-0812">Transmembrane</keyword>
<feature type="chain" id="PRO_5037047839" evidence="8">
    <location>
        <begin position="25"/>
        <end position="432"/>
    </location>
</feature>
<dbReference type="Pfam" id="PF03349">
    <property type="entry name" value="Toluene_X"/>
    <property type="match status" value="1"/>
</dbReference>
<evidence type="ECO:0000256" key="2">
    <source>
        <dbReference type="ARBA" id="ARBA00008163"/>
    </source>
</evidence>
<reference evidence="9 10" key="1">
    <citation type="submission" date="2020-10" db="EMBL/GenBank/DDBJ databases">
        <title>Connecting structure to function with the recovery of over 1000 high-quality activated sludge metagenome-assembled genomes encoding full-length rRNA genes using long-read sequencing.</title>
        <authorList>
            <person name="Singleton C.M."/>
            <person name="Petriglieri F."/>
            <person name="Kristensen J.M."/>
            <person name="Kirkegaard R.H."/>
            <person name="Michaelsen T.Y."/>
            <person name="Andersen M.H."/>
            <person name="Karst S.M."/>
            <person name="Dueholm M.S."/>
            <person name="Nielsen P.H."/>
            <person name="Albertsen M."/>
        </authorList>
    </citation>
    <scope>NUCLEOTIDE SEQUENCE [LARGE SCALE GENOMIC DNA]</scope>
    <source>
        <strain evidence="9">Fred_18-Q3-R57-64_BAT3C.720</strain>
    </source>
</reference>
<evidence type="ECO:0000256" key="4">
    <source>
        <dbReference type="ARBA" id="ARBA00022692"/>
    </source>
</evidence>
<sequence length="432" mass="46461">MSQKVSLKVIPALLLAGFSGAAAAAGFSLFSQGSGMGNAWAGSAAKSSDASTIYYNPAGMTQLQAREASGGLYLGRPVFKFDDEGSQVGVFRLFGDGGDSGSWAAIPNGYLSWALTKDLYVGIGVGAPFGQSTKYDDPWKGSAQSNEFDIKTININPSIAFRVNDMFSIGGGVSWQKIEADYYKRLAITPGAAGVTAHVNLEDDAWGWNIGVLFTPSPATKVGLSYRSSIKYNTDGSNTLKSDGWPGANQVYLGAVLSGVQSNVEADVELPAMAILSVAQKLSDQWELLGDVSWMGWDSIQHIDVDHTNGLRSGRLLLSLPALFENTYRVALGANYMYSDALKFMFGVAYDKSPVKNSQTRLASLPDNDRIWWATGAEWKPEKNQRLEVGLMYEYIQGSSIDHYEGPASGRLKGDYNGSGVWIVGGQYSIAF</sequence>
<evidence type="ECO:0000313" key="10">
    <source>
        <dbReference type="Proteomes" id="UP000706151"/>
    </source>
</evidence>
<keyword evidence="6" id="KW-0472">Membrane</keyword>
<dbReference type="PANTHER" id="PTHR35093">
    <property type="entry name" value="OUTER MEMBRANE PROTEIN NMB0088-RELATED"/>
    <property type="match status" value="1"/>
</dbReference>
<dbReference type="GO" id="GO:0009279">
    <property type="term" value="C:cell outer membrane"/>
    <property type="evidence" value="ECO:0007669"/>
    <property type="project" value="UniProtKB-SubCell"/>
</dbReference>
<dbReference type="GO" id="GO:0015483">
    <property type="term" value="F:long-chain fatty acid transporting porin activity"/>
    <property type="evidence" value="ECO:0007669"/>
    <property type="project" value="TreeGrafter"/>
</dbReference>
<evidence type="ECO:0000313" key="9">
    <source>
        <dbReference type="EMBL" id="MBK7955921.1"/>
    </source>
</evidence>
<evidence type="ECO:0000256" key="8">
    <source>
        <dbReference type="SAM" id="SignalP"/>
    </source>
</evidence>
<evidence type="ECO:0000256" key="7">
    <source>
        <dbReference type="ARBA" id="ARBA00023237"/>
    </source>
</evidence>
<proteinExistence type="inferred from homology"/>
<dbReference type="EMBL" id="JADJOT010000011">
    <property type="protein sequence ID" value="MBK7955921.1"/>
    <property type="molecule type" value="Genomic_DNA"/>
</dbReference>
<evidence type="ECO:0000256" key="6">
    <source>
        <dbReference type="ARBA" id="ARBA00023136"/>
    </source>
</evidence>